<gene>
    <name evidence="1" type="ordered locus">Rvan_3156</name>
</gene>
<evidence type="ECO:0000313" key="2">
    <source>
        <dbReference type="Proteomes" id="UP000001399"/>
    </source>
</evidence>
<organism evidence="1 2">
    <name type="scientific">Rhodomicrobium vannielii (strain ATCC 17100 / DSM 162 / LMG 4299 / NCIMB 10020 / ATH 3.1.1)</name>
    <dbReference type="NCBI Taxonomy" id="648757"/>
    <lineage>
        <taxon>Bacteria</taxon>
        <taxon>Pseudomonadati</taxon>
        <taxon>Pseudomonadota</taxon>
        <taxon>Alphaproteobacteria</taxon>
        <taxon>Hyphomicrobiales</taxon>
        <taxon>Hyphomicrobiaceae</taxon>
        <taxon>Rhodomicrobium</taxon>
    </lineage>
</organism>
<reference evidence="2" key="1">
    <citation type="journal article" date="2011" name="J. Bacteriol.">
        <title>Genome sequences of eight morphologically diverse alphaproteobacteria.</title>
        <authorList>
            <consortium name="US DOE Joint Genome Institute"/>
            <person name="Brown P.J."/>
            <person name="Kysela D.T."/>
            <person name="Buechlein A."/>
            <person name="Hemmerich C."/>
            <person name="Brun Y.V."/>
        </authorList>
    </citation>
    <scope>NUCLEOTIDE SEQUENCE [LARGE SCALE GENOMIC DNA]</scope>
    <source>
        <strain evidence="2">ATCC 17100 / ATH 3.1.1 / DSM 162 / LMG 4299</strain>
    </source>
</reference>
<name>E3I132_RHOVT</name>
<dbReference type="AlphaFoldDB" id="E3I132"/>
<evidence type="ECO:0000313" key="1">
    <source>
        <dbReference type="EMBL" id="ADP72355.1"/>
    </source>
</evidence>
<dbReference type="KEGG" id="rva:Rvan_3156"/>
<keyword evidence="2" id="KW-1185">Reference proteome</keyword>
<protein>
    <submittedName>
        <fullName evidence="1">Uncharacterized protein</fullName>
    </submittedName>
</protein>
<dbReference type="HOGENOM" id="CLU_2289511_0_0_5"/>
<dbReference type="STRING" id="648757.Rvan_3156"/>
<sequence>MLETVFPVPVQEMRMGAIGKSCWWVSPTAFVYEGTNAVDVIYLARHQYFEVVGKTDQATIEHPMRSPGKRNAVINNIRTVVFDRPNMGSINFGPAAAVDQL</sequence>
<dbReference type="EMBL" id="CP002292">
    <property type="protein sequence ID" value="ADP72355.1"/>
    <property type="molecule type" value="Genomic_DNA"/>
</dbReference>
<dbReference type="Proteomes" id="UP000001399">
    <property type="component" value="Chromosome"/>
</dbReference>
<accession>E3I132</accession>
<proteinExistence type="predicted"/>
<dbReference type="eggNOG" id="ENOG502ZJ7F">
    <property type="taxonomic scope" value="Bacteria"/>
</dbReference>